<evidence type="ECO:0000313" key="2">
    <source>
        <dbReference type="Proteomes" id="UP001151760"/>
    </source>
</evidence>
<dbReference type="Proteomes" id="UP001151760">
    <property type="component" value="Unassembled WGS sequence"/>
</dbReference>
<proteinExistence type="predicted"/>
<keyword evidence="2" id="KW-1185">Reference proteome</keyword>
<reference evidence="1" key="2">
    <citation type="submission" date="2022-01" db="EMBL/GenBank/DDBJ databases">
        <authorList>
            <person name="Yamashiro T."/>
            <person name="Shiraishi A."/>
            <person name="Satake H."/>
            <person name="Nakayama K."/>
        </authorList>
    </citation>
    <scope>NUCLEOTIDE SEQUENCE</scope>
</reference>
<protein>
    <submittedName>
        <fullName evidence="1">Uncharacterized protein</fullName>
    </submittedName>
</protein>
<comment type="caution">
    <text evidence="1">The sequence shown here is derived from an EMBL/GenBank/DDBJ whole genome shotgun (WGS) entry which is preliminary data.</text>
</comment>
<gene>
    <name evidence="1" type="ORF">Tco_0875198</name>
</gene>
<dbReference type="EMBL" id="BQNB010013478">
    <property type="protein sequence ID" value="GJT16492.1"/>
    <property type="molecule type" value="Genomic_DNA"/>
</dbReference>
<accession>A0ABQ5BRL2</accession>
<sequence length="182" mass="20673">MVEVVARAYANGNWPGQPVLLPPRRIAHKDVTSFLAHITVKETGDQTEKEATSFATCTLSIGPIRNERSGGSKYKSFPTKALQRLVRHLWGAPVLFLECSSDDLEALICYGIQVYGDSLIIRVYRHILNQKELNMIQRRWLELERREPPLRVSAFSMTIGLDPSKQILNAQTDARKKRTIIE</sequence>
<name>A0ABQ5BRL2_9ASTR</name>
<evidence type="ECO:0000313" key="1">
    <source>
        <dbReference type="EMBL" id="GJT16492.1"/>
    </source>
</evidence>
<reference evidence="1" key="1">
    <citation type="journal article" date="2022" name="Int. J. Mol. Sci.">
        <title>Draft Genome of Tanacetum Coccineum: Genomic Comparison of Closely Related Tanacetum-Family Plants.</title>
        <authorList>
            <person name="Yamashiro T."/>
            <person name="Shiraishi A."/>
            <person name="Nakayama K."/>
            <person name="Satake H."/>
        </authorList>
    </citation>
    <scope>NUCLEOTIDE SEQUENCE</scope>
</reference>
<organism evidence="1 2">
    <name type="scientific">Tanacetum coccineum</name>
    <dbReference type="NCBI Taxonomy" id="301880"/>
    <lineage>
        <taxon>Eukaryota</taxon>
        <taxon>Viridiplantae</taxon>
        <taxon>Streptophyta</taxon>
        <taxon>Embryophyta</taxon>
        <taxon>Tracheophyta</taxon>
        <taxon>Spermatophyta</taxon>
        <taxon>Magnoliopsida</taxon>
        <taxon>eudicotyledons</taxon>
        <taxon>Gunneridae</taxon>
        <taxon>Pentapetalae</taxon>
        <taxon>asterids</taxon>
        <taxon>campanulids</taxon>
        <taxon>Asterales</taxon>
        <taxon>Asteraceae</taxon>
        <taxon>Asteroideae</taxon>
        <taxon>Anthemideae</taxon>
        <taxon>Anthemidinae</taxon>
        <taxon>Tanacetum</taxon>
    </lineage>
</organism>